<accession>A0A5A7PSM0</accession>
<evidence type="ECO:0000256" key="1">
    <source>
        <dbReference type="SAM" id="MobiDB-lite"/>
    </source>
</evidence>
<dbReference type="PANTHER" id="PTHR33018:SF34">
    <property type="entry name" value="OS02G0472350 PROTEIN"/>
    <property type="match status" value="1"/>
</dbReference>
<sequence length="134" mass="15389">MDDISENSAQDGSDKETHAKKGRGATRMKDIQTSDGEKKPVTFNRYFQANGPDPKTKSRFNSYIAVLGRSKVSILIPDWRKVTDRNKEQIWQALLEQYDVPDNEKLKKKVFSRAGDAWRGFKTKLSDYIFGDKI</sequence>
<feature type="non-terminal residue" evidence="2">
    <location>
        <position position="134"/>
    </location>
</feature>
<feature type="compositionally biased region" description="Polar residues" evidence="1">
    <location>
        <begin position="1"/>
        <end position="11"/>
    </location>
</feature>
<dbReference type="EMBL" id="BKCP01004995">
    <property type="protein sequence ID" value="GER35658.1"/>
    <property type="molecule type" value="Genomic_DNA"/>
</dbReference>
<gene>
    <name evidence="2" type="ORF">STAS_11955</name>
</gene>
<evidence type="ECO:0000313" key="2">
    <source>
        <dbReference type="EMBL" id="GER35658.1"/>
    </source>
</evidence>
<proteinExistence type="predicted"/>
<dbReference type="AlphaFoldDB" id="A0A5A7PSM0"/>
<feature type="region of interest" description="Disordered" evidence="1">
    <location>
        <begin position="1"/>
        <end position="54"/>
    </location>
</feature>
<name>A0A5A7PSM0_STRAF</name>
<evidence type="ECO:0000313" key="3">
    <source>
        <dbReference type="Proteomes" id="UP000325081"/>
    </source>
</evidence>
<dbReference type="Proteomes" id="UP000325081">
    <property type="component" value="Unassembled WGS sequence"/>
</dbReference>
<protein>
    <submittedName>
        <fullName evidence="2">Uncharacterized protein</fullName>
    </submittedName>
</protein>
<feature type="compositionally biased region" description="Basic and acidic residues" evidence="1">
    <location>
        <begin position="27"/>
        <end position="40"/>
    </location>
</feature>
<organism evidence="2 3">
    <name type="scientific">Striga asiatica</name>
    <name type="common">Asiatic witchweed</name>
    <name type="synonym">Buchnera asiatica</name>
    <dbReference type="NCBI Taxonomy" id="4170"/>
    <lineage>
        <taxon>Eukaryota</taxon>
        <taxon>Viridiplantae</taxon>
        <taxon>Streptophyta</taxon>
        <taxon>Embryophyta</taxon>
        <taxon>Tracheophyta</taxon>
        <taxon>Spermatophyta</taxon>
        <taxon>Magnoliopsida</taxon>
        <taxon>eudicotyledons</taxon>
        <taxon>Gunneridae</taxon>
        <taxon>Pentapetalae</taxon>
        <taxon>asterids</taxon>
        <taxon>lamiids</taxon>
        <taxon>Lamiales</taxon>
        <taxon>Orobanchaceae</taxon>
        <taxon>Buchnereae</taxon>
        <taxon>Striga</taxon>
    </lineage>
</organism>
<comment type="caution">
    <text evidence="2">The sequence shown here is derived from an EMBL/GenBank/DDBJ whole genome shotgun (WGS) entry which is preliminary data.</text>
</comment>
<dbReference type="PANTHER" id="PTHR33018">
    <property type="entry name" value="OS10G0338966 PROTEIN-RELATED"/>
    <property type="match status" value="1"/>
</dbReference>
<keyword evidence="3" id="KW-1185">Reference proteome</keyword>
<reference evidence="3" key="1">
    <citation type="journal article" date="2019" name="Curr. Biol.">
        <title>Genome Sequence of Striga asiatica Provides Insight into the Evolution of Plant Parasitism.</title>
        <authorList>
            <person name="Yoshida S."/>
            <person name="Kim S."/>
            <person name="Wafula E.K."/>
            <person name="Tanskanen J."/>
            <person name="Kim Y.M."/>
            <person name="Honaas L."/>
            <person name="Yang Z."/>
            <person name="Spallek T."/>
            <person name="Conn C.E."/>
            <person name="Ichihashi Y."/>
            <person name="Cheong K."/>
            <person name="Cui S."/>
            <person name="Der J.P."/>
            <person name="Gundlach H."/>
            <person name="Jiao Y."/>
            <person name="Hori C."/>
            <person name="Ishida J.K."/>
            <person name="Kasahara H."/>
            <person name="Kiba T."/>
            <person name="Kim M.S."/>
            <person name="Koo N."/>
            <person name="Laohavisit A."/>
            <person name="Lee Y.H."/>
            <person name="Lumba S."/>
            <person name="McCourt P."/>
            <person name="Mortimer J.C."/>
            <person name="Mutuku J.M."/>
            <person name="Nomura T."/>
            <person name="Sasaki-Sekimoto Y."/>
            <person name="Seto Y."/>
            <person name="Wang Y."/>
            <person name="Wakatake T."/>
            <person name="Sakakibara H."/>
            <person name="Demura T."/>
            <person name="Yamaguchi S."/>
            <person name="Yoneyama K."/>
            <person name="Manabe R.I."/>
            <person name="Nelson D.C."/>
            <person name="Schulman A.H."/>
            <person name="Timko M.P."/>
            <person name="dePamphilis C.W."/>
            <person name="Choi D."/>
            <person name="Shirasu K."/>
        </authorList>
    </citation>
    <scope>NUCLEOTIDE SEQUENCE [LARGE SCALE GENOMIC DNA]</scope>
    <source>
        <strain evidence="3">cv. UVA1</strain>
    </source>
</reference>
<dbReference type="OrthoDB" id="1435276at2759"/>